<evidence type="ECO:0000313" key="3">
    <source>
        <dbReference type="Proteomes" id="UP000466514"/>
    </source>
</evidence>
<proteinExistence type="predicted"/>
<feature type="region of interest" description="Disordered" evidence="1">
    <location>
        <begin position="1"/>
        <end position="44"/>
    </location>
</feature>
<dbReference type="EMBL" id="AP022574">
    <property type="protein sequence ID" value="BBX69278.1"/>
    <property type="molecule type" value="Genomic_DNA"/>
</dbReference>
<evidence type="ECO:0000256" key="1">
    <source>
        <dbReference type="SAM" id="MobiDB-lite"/>
    </source>
</evidence>
<evidence type="ECO:0000313" key="2">
    <source>
        <dbReference type="EMBL" id="BBX69278.1"/>
    </source>
</evidence>
<name>A0A7I7MAK4_9MYCO</name>
<protein>
    <recommendedName>
        <fullName evidence="4">Transposase</fullName>
    </recommendedName>
</protein>
<keyword evidence="3" id="KW-1185">Reference proteome</keyword>
<evidence type="ECO:0008006" key="4">
    <source>
        <dbReference type="Google" id="ProtNLM"/>
    </source>
</evidence>
<feature type="region of interest" description="Disordered" evidence="1">
    <location>
        <begin position="97"/>
        <end position="121"/>
    </location>
</feature>
<dbReference type="Proteomes" id="UP000466514">
    <property type="component" value="Chromosome"/>
</dbReference>
<accession>A0A7I7MAK4</accession>
<gene>
    <name evidence="2" type="ORF">MPSYJ_27390</name>
</gene>
<sequence>MLGEFGDDPNRYTTAKSRENHAGTPPLTVPSGKEHPVPARHVRNRRLYDAIDQWASRALTQVSAPAPSMTSTAPPETGTARHYAPWATASSASCTAAFATGPPTANTQPGPTANETPPSRLHDNWQSWDVWNRTDSIRGTWIQEPVIAELTYRFRWPSCEESAIRYVPSAERSQQ</sequence>
<organism evidence="2 3">
    <name type="scientific">Mycolicibacterium psychrotolerans</name>
    <dbReference type="NCBI Taxonomy" id="216929"/>
    <lineage>
        <taxon>Bacteria</taxon>
        <taxon>Bacillati</taxon>
        <taxon>Actinomycetota</taxon>
        <taxon>Actinomycetes</taxon>
        <taxon>Mycobacteriales</taxon>
        <taxon>Mycobacteriaceae</taxon>
        <taxon>Mycolicibacterium</taxon>
    </lineage>
</organism>
<dbReference type="KEGG" id="mpsc:MPSYJ_27390"/>
<feature type="compositionally biased region" description="Polar residues" evidence="1">
    <location>
        <begin position="103"/>
        <end position="117"/>
    </location>
</feature>
<reference evidence="2 3" key="1">
    <citation type="journal article" date="2019" name="Emerg. Microbes Infect.">
        <title>Comprehensive subspecies identification of 175 nontuberculous mycobacteria species based on 7547 genomic profiles.</title>
        <authorList>
            <person name="Matsumoto Y."/>
            <person name="Kinjo T."/>
            <person name="Motooka D."/>
            <person name="Nabeya D."/>
            <person name="Jung N."/>
            <person name="Uechi K."/>
            <person name="Horii T."/>
            <person name="Iida T."/>
            <person name="Fujita J."/>
            <person name="Nakamura S."/>
        </authorList>
    </citation>
    <scope>NUCLEOTIDE SEQUENCE [LARGE SCALE GENOMIC DNA]</scope>
    <source>
        <strain evidence="2 3">JCM 13323</strain>
    </source>
</reference>
<dbReference type="AlphaFoldDB" id="A0A7I7MAK4"/>